<protein>
    <submittedName>
        <fullName evidence="3">Phage capsid protein</fullName>
    </submittedName>
</protein>
<reference evidence="3" key="1">
    <citation type="journal article" date="2014" name="Int. J. Syst. Evol. Microbiol.">
        <title>Complete genome sequence of Corynebacterium casei LMG S-19264T (=DSM 44701T), isolated from a smear-ripened cheese.</title>
        <authorList>
            <consortium name="US DOE Joint Genome Institute (JGI-PGF)"/>
            <person name="Walter F."/>
            <person name="Albersmeier A."/>
            <person name="Kalinowski J."/>
            <person name="Ruckert C."/>
        </authorList>
    </citation>
    <scope>NUCLEOTIDE SEQUENCE</scope>
    <source>
        <strain evidence="3">VKM B-1513</strain>
    </source>
</reference>
<comment type="caution">
    <text evidence="3">The sequence shown here is derived from an EMBL/GenBank/DDBJ whole genome shotgun (WGS) entry which is preliminary data.</text>
</comment>
<accession>A0A9W6II22</accession>
<evidence type="ECO:0000313" key="3">
    <source>
        <dbReference type="EMBL" id="GLK50701.1"/>
    </source>
</evidence>
<keyword evidence="4" id="KW-1185">Reference proteome</keyword>
<dbReference type="Gene3D" id="3.30.2400.10">
    <property type="entry name" value="Major capsid protein gp5"/>
    <property type="match status" value="1"/>
</dbReference>
<dbReference type="InterPro" id="IPR024455">
    <property type="entry name" value="Phage_capsid"/>
</dbReference>
<reference evidence="3" key="2">
    <citation type="submission" date="2023-01" db="EMBL/GenBank/DDBJ databases">
        <authorList>
            <person name="Sun Q."/>
            <person name="Evtushenko L."/>
        </authorList>
    </citation>
    <scope>NUCLEOTIDE SEQUENCE</scope>
    <source>
        <strain evidence="3">VKM B-1513</strain>
    </source>
</reference>
<proteinExistence type="predicted"/>
<dbReference type="RefSeq" id="WP_271185100.1">
    <property type="nucleotide sequence ID" value="NZ_BSFE01000001.1"/>
</dbReference>
<dbReference type="Gene3D" id="3.30.2320.10">
    <property type="entry name" value="hypothetical protein PF0899 domain"/>
    <property type="match status" value="1"/>
</dbReference>
<dbReference type="AlphaFoldDB" id="A0A9W6II22"/>
<sequence length="405" mass="43150">MTKETKMTPVSAETRAALGEVLAAFEAFKEANDARLDEIDAKASSDVLLDDKVARIDAALTQQKSALDRLLLDRARPGLDGAAANAGSAAWSDYMRRGDAAGLNEGKSASAGSDADGGYVVPAETEARIDRLLTEASPIRAIASVRQTSAGIFRKPVSKGGAATGWAAETAARPETDSPTLDLIDFPCAELYAMPAATQQLLDDAMVDIEQWLAEEVRDVFAVQEGAAFVNGNGSGKPRGFLNYTKAAEGNQAWGEMGYVATGTDGGFDAGDPADALIDLVYAPKTAYRARGRFVMNRQTVSAVRRFKDADGNYLWQPSLSEAGTSTLLGYPVTEAEDMPDIGSDAYAIAFGDFEKGYLVVDRQGVEVLRDPYSAKPYVLFYTTKRVGGGVQDFEAIKLLKFGTS</sequence>
<evidence type="ECO:0000256" key="1">
    <source>
        <dbReference type="ARBA" id="ARBA00004328"/>
    </source>
</evidence>
<dbReference type="NCBIfam" id="TIGR01554">
    <property type="entry name" value="major_cap_HK97"/>
    <property type="match status" value="1"/>
</dbReference>
<organism evidence="3 4">
    <name type="scientific">Maricaulis virginensis</name>
    <dbReference type="NCBI Taxonomy" id="144022"/>
    <lineage>
        <taxon>Bacteria</taxon>
        <taxon>Pseudomonadati</taxon>
        <taxon>Pseudomonadota</taxon>
        <taxon>Alphaproteobacteria</taxon>
        <taxon>Maricaulales</taxon>
        <taxon>Maricaulaceae</taxon>
        <taxon>Maricaulis</taxon>
    </lineage>
</organism>
<dbReference type="EMBL" id="BSFE01000001">
    <property type="protein sequence ID" value="GLK50701.1"/>
    <property type="molecule type" value="Genomic_DNA"/>
</dbReference>
<dbReference type="Pfam" id="PF05065">
    <property type="entry name" value="Phage_capsid"/>
    <property type="match status" value="1"/>
</dbReference>
<feature type="domain" description="Phage capsid-like C-terminal" evidence="2">
    <location>
        <begin position="117"/>
        <end position="402"/>
    </location>
</feature>
<dbReference type="SUPFAM" id="SSF56563">
    <property type="entry name" value="Major capsid protein gp5"/>
    <property type="match status" value="1"/>
</dbReference>
<dbReference type="InterPro" id="IPR054612">
    <property type="entry name" value="Phage_capsid-like_C"/>
</dbReference>
<comment type="subcellular location">
    <subcellularLocation>
        <location evidence="1">Virion</location>
    </subcellularLocation>
</comment>
<evidence type="ECO:0000313" key="4">
    <source>
        <dbReference type="Proteomes" id="UP001143486"/>
    </source>
</evidence>
<gene>
    <name evidence="3" type="ORF">GCM10017621_02090</name>
</gene>
<evidence type="ECO:0000259" key="2">
    <source>
        <dbReference type="Pfam" id="PF05065"/>
    </source>
</evidence>
<name>A0A9W6II22_9PROT</name>
<dbReference type="Proteomes" id="UP001143486">
    <property type="component" value="Unassembled WGS sequence"/>
</dbReference>